<dbReference type="NCBIfam" id="NF047646">
    <property type="entry name" value="REP_Tyr_transpos"/>
    <property type="match status" value="1"/>
</dbReference>
<dbReference type="SUPFAM" id="SSF143422">
    <property type="entry name" value="Transposase IS200-like"/>
    <property type="match status" value="1"/>
</dbReference>
<dbReference type="InterPro" id="IPR036515">
    <property type="entry name" value="Transposase_17_sf"/>
</dbReference>
<evidence type="ECO:0000259" key="1">
    <source>
        <dbReference type="SMART" id="SM01321"/>
    </source>
</evidence>
<dbReference type="Gene3D" id="3.30.70.1290">
    <property type="entry name" value="Transposase IS200-like"/>
    <property type="match status" value="1"/>
</dbReference>
<evidence type="ECO:0000313" key="2">
    <source>
        <dbReference type="EMBL" id="QAY84926.1"/>
    </source>
</evidence>
<dbReference type="Pfam" id="PF01797">
    <property type="entry name" value="Y1_Tnp"/>
    <property type="match status" value="1"/>
</dbReference>
<sequence length="152" mass="17728">MPDFPASHRLRRGRYAEPNRIYLLTTNTLGREPVFKDFSLGRLIEGQFRYAQNQGWAKSLAWVVMPDHFHWLIELQQGTLSELMQKTKSLSTRAVNMSSGRKGSLWQQGYHDRALRRDEDLVKFAHYVVANPLRAGLVERIGDYPLWDAIWI</sequence>
<protein>
    <submittedName>
        <fullName evidence="2">Transposase</fullName>
    </submittedName>
</protein>
<dbReference type="Proteomes" id="UP000291121">
    <property type="component" value="Chromosome"/>
</dbReference>
<dbReference type="GO" id="GO:0006313">
    <property type="term" value="P:DNA transposition"/>
    <property type="evidence" value="ECO:0007669"/>
    <property type="project" value="InterPro"/>
</dbReference>
<evidence type="ECO:0000313" key="3">
    <source>
        <dbReference type="Proteomes" id="UP000291121"/>
    </source>
</evidence>
<name>A0A4P6G416_9PSED</name>
<feature type="domain" description="Transposase IS200-like" evidence="1">
    <location>
        <begin position="17"/>
        <end position="131"/>
    </location>
</feature>
<dbReference type="PANTHER" id="PTHR36966:SF1">
    <property type="entry name" value="REP-ASSOCIATED TYROSINE TRANSPOSASE"/>
    <property type="match status" value="1"/>
</dbReference>
<reference evidence="2 3" key="1">
    <citation type="submission" date="2017-11" db="EMBL/GenBank/DDBJ databases">
        <title>Genome sequence of Pseudomonas arsenicoxydans ACM1.</title>
        <authorList>
            <person name="Nascimento F.X."/>
        </authorList>
    </citation>
    <scope>NUCLEOTIDE SEQUENCE [LARGE SCALE GENOMIC DNA]</scope>
    <source>
        <strain evidence="2 3">ACM1</strain>
    </source>
</reference>
<proteinExistence type="predicted"/>
<dbReference type="InterPro" id="IPR052715">
    <property type="entry name" value="RAYT_transposase"/>
</dbReference>
<keyword evidence="3" id="KW-1185">Reference proteome</keyword>
<dbReference type="GO" id="GO:0043565">
    <property type="term" value="F:sequence-specific DNA binding"/>
    <property type="evidence" value="ECO:0007669"/>
    <property type="project" value="TreeGrafter"/>
</dbReference>
<dbReference type="SMART" id="SM01321">
    <property type="entry name" value="Y1_Tnp"/>
    <property type="match status" value="1"/>
</dbReference>
<gene>
    <name evidence="2" type="ORF">CUN61_13375</name>
</gene>
<dbReference type="PANTHER" id="PTHR36966">
    <property type="entry name" value="REP-ASSOCIATED TYROSINE TRANSPOSASE"/>
    <property type="match status" value="1"/>
</dbReference>
<accession>A0A4P6G416</accession>
<dbReference type="RefSeq" id="WP_208671888.1">
    <property type="nucleotide sequence ID" value="NZ_CP024767.1"/>
</dbReference>
<dbReference type="GO" id="GO:0004803">
    <property type="term" value="F:transposase activity"/>
    <property type="evidence" value="ECO:0007669"/>
    <property type="project" value="InterPro"/>
</dbReference>
<organism evidence="2 3">
    <name type="scientific">Pseudomonas arsenicoxydans</name>
    <dbReference type="NCBI Taxonomy" id="702115"/>
    <lineage>
        <taxon>Bacteria</taxon>
        <taxon>Pseudomonadati</taxon>
        <taxon>Pseudomonadota</taxon>
        <taxon>Gammaproteobacteria</taxon>
        <taxon>Pseudomonadales</taxon>
        <taxon>Pseudomonadaceae</taxon>
        <taxon>Pseudomonas</taxon>
    </lineage>
</organism>
<dbReference type="AlphaFoldDB" id="A0A4P6G416"/>
<dbReference type="InterPro" id="IPR002686">
    <property type="entry name" value="Transposase_17"/>
</dbReference>
<dbReference type="EMBL" id="CP024767">
    <property type="protein sequence ID" value="QAY84926.1"/>
    <property type="molecule type" value="Genomic_DNA"/>
</dbReference>